<dbReference type="EMBL" id="JAHCMY010000020">
    <property type="protein sequence ID" value="MBS9525813.1"/>
    <property type="molecule type" value="Genomic_DNA"/>
</dbReference>
<reference evidence="2 3" key="1">
    <citation type="submission" date="2021-05" db="EMBL/GenBank/DDBJ databases">
        <authorList>
            <person name="Zhang Z.D."/>
            <person name="Osman G."/>
        </authorList>
    </citation>
    <scope>NUCLEOTIDE SEQUENCE [LARGE SCALE GENOMIC DNA]</scope>
    <source>
        <strain evidence="2 3">KCTC 32217</strain>
    </source>
</reference>
<organism evidence="2 3">
    <name type="scientific">Litoribacter ruber</name>
    <dbReference type="NCBI Taxonomy" id="702568"/>
    <lineage>
        <taxon>Bacteria</taxon>
        <taxon>Pseudomonadati</taxon>
        <taxon>Bacteroidota</taxon>
        <taxon>Cytophagia</taxon>
        <taxon>Cytophagales</taxon>
        <taxon>Cyclobacteriaceae</taxon>
        <taxon>Litoribacter</taxon>
    </lineage>
</organism>
<dbReference type="CDD" id="cd21650">
    <property type="entry name" value="CrtA-like"/>
    <property type="match status" value="1"/>
</dbReference>
<comment type="caution">
    <text evidence="2">The sequence shown here is derived from an EMBL/GenBank/DDBJ whole genome shotgun (WGS) entry which is preliminary data.</text>
</comment>
<name>A0AAP2CJE7_9BACT</name>
<feature type="domain" description="DUF3291" evidence="1">
    <location>
        <begin position="128"/>
        <end position="161"/>
    </location>
</feature>
<dbReference type="InterPro" id="IPR049574">
    <property type="entry name" value="CrtA-like"/>
</dbReference>
<dbReference type="AlphaFoldDB" id="A0AAP2CJE7"/>
<accession>A0AAP2CJE7</accession>
<proteinExistence type="predicted"/>
<protein>
    <submittedName>
        <fullName evidence="2">DUF3291 domain-containing protein</fullName>
    </submittedName>
</protein>
<gene>
    <name evidence="2" type="ORF">KI659_17465</name>
</gene>
<evidence type="ECO:0000313" key="2">
    <source>
        <dbReference type="EMBL" id="MBS9525813.1"/>
    </source>
</evidence>
<sequence>MGTGAGFGFEIWPDFSSYALLIHWTDLEAAENVEQHPTFRELADMSESHETHWMQCARVHGSWNGVNPFFPSAEYQGGPIITITRARISWKYMLSFLKAVKVTVKALQNTPGLIYTKGIGQTPLVEQATFSIWENAECMENYAYRTRHQEYLEVNQQWFQEELFGRFVPVELP</sequence>
<keyword evidence="3" id="KW-1185">Reference proteome</keyword>
<evidence type="ECO:0000313" key="3">
    <source>
        <dbReference type="Proteomes" id="UP001319104"/>
    </source>
</evidence>
<dbReference type="InterPro" id="IPR021708">
    <property type="entry name" value="DUF3291"/>
</dbReference>
<dbReference type="Proteomes" id="UP001319104">
    <property type="component" value="Unassembled WGS sequence"/>
</dbReference>
<evidence type="ECO:0000259" key="1">
    <source>
        <dbReference type="Pfam" id="PF11695"/>
    </source>
</evidence>
<dbReference type="Pfam" id="PF11695">
    <property type="entry name" value="DUF3291"/>
    <property type="match status" value="1"/>
</dbReference>
<dbReference type="RefSeq" id="WP_213946673.1">
    <property type="nucleotide sequence ID" value="NZ_JAHCMY010000020.1"/>
</dbReference>